<protein>
    <submittedName>
        <fullName evidence="3">Uncharacterized protein</fullName>
    </submittedName>
</protein>
<dbReference type="AlphaFoldDB" id="A0A6N7PTX7"/>
<evidence type="ECO:0000256" key="2">
    <source>
        <dbReference type="SAM" id="SignalP"/>
    </source>
</evidence>
<gene>
    <name evidence="3" type="ORF">GF068_16680</name>
</gene>
<comment type="caution">
    <text evidence="3">The sequence shown here is derived from an EMBL/GenBank/DDBJ whole genome shotgun (WGS) entry which is preliminary data.</text>
</comment>
<feature type="region of interest" description="Disordered" evidence="1">
    <location>
        <begin position="35"/>
        <end position="94"/>
    </location>
</feature>
<keyword evidence="2" id="KW-0732">Signal</keyword>
<sequence length="278" mass="28785">MARSFFGWALPGLFFTIGFGFAACLGTEDPMGEDCVPSATGPGGGGGDDGTGGTGGAGGGTTGAGAQSAGDPETSQNGENNFHHPMDPTQSGQEDPFEILKKRASEGPPEIRTRLHSCSKLTYAALGDLLSSRGVDLNKVAAAGQPPTAGQLYKSAATRDSLGVANFDARMGESYFYTISAAAKVLDIFVQAAPEIIQNIQNAEECKVNGVGYPMFSPSDGECVYYALSCIMGRPATEDDMDLCNLMVAQANQASPQDLANKRALTVAAFMSAAHTCE</sequence>
<feature type="signal peptide" evidence="2">
    <location>
        <begin position="1"/>
        <end position="22"/>
    </location>
</feature>
<dbReference type="Proteomes" id="UP000440224">
    <property type="component" value="Unassembled WGS sequence"/>
</dbReference>
<dbReference type="OrthoDB" id="5501671at2"/>
<organism evidence="3 4">
    <name type="scientific">Polyangium spumosum</name>
    <dbReference type="NCBI Taxonomy" id="889282"/>
    <lineage>
        <taxon>Bacteria</taxon>
        <taxon>Pseudomonadati</taxon>
        <taxon>Myxococcota</taxon>
        <taxon>Polyangia</taxon>
        <taxon>Polyangiales</taxon>
        <taxon>Polyangiaceae</taxon>
        <taxon>Polyangium</taxon>
    </lineage>
</organism>
<reference evidence="3 4" key="1">
    <citation type="submission" date="2019-10" db="EMBL/GenBank/DDBJ databases">
        <title>A soil myxobacterium in the family Polyangiaceae.</title>
        <authorList>
            <person name="Li Y."/>
            <person name="Wang J."/>
        </authorList>
    </citation>
    <scope>NUCLEOTIDE SEQUENCE [LARGE SCALE GENOMIC DNA]</scope>
    <source>
        <strain evidence="3 4">DSM 14734</strain>
    </source>
</reference>
<proteinExistence type="predicted"/>
<accession>A0A6N7PTX7</accession>
<dbReference type="PROSITE" id="PS51257">
    <property type="entry name" value="PROKAR_LIPOPROTEIN"/>
    <property type="match status" value="1"/>
</dbReference>
<evidence type="ECO:0000313" key="4">
    <source>
        <dbReference type="Proteomes" id="UP000440224"/>
    </source>
</evidence>
<feature type="compositionally biased region" description="Gly residues" evidence="1">
    <location>
        <begin position="41"/>
        <end position="63"/>
    </location>
</feature>
<name>A0A6N7PTX7_9BACT</name>
<dbReference type="EMBL" id="WJIE01000004">
    <property type="protein sequence ID" value="MRG93534.1"/>
    <property type="molecule type" value="Genomic_DNA"/>
</dbReference>
<evidence type="ECO:0000313" key="3">
    <source>
        <dbReference type="EMBL" id="MRG93534.1"/>
    </source>
</evidence>
<keyword evidence="4" id="KW-1185">Reference proteome</keyword>
<dbReference type="RefSeq" id="WP_153820357.1">
    <property type="nucleotide sequence ID" value="NZ_WJIE01000004.1"/>
</dbReference>
<evidence type="ECO:0000256" key="1">
    <source>
        <dbReference type="SAM" id="MobiDB-lite"/>
    </source>
</evidence>
<feature type="chain" id="PRO_5027023549" evidence="2">
    <location>
        <begin position="23"/>
        <end position="278"/>
    </location>
</feature>